<evidence type="ECO:0000259" key="1">
    <source>
        <dbReference type="Pfam" id="PF17116"/>
    </source>
</evidence>
<name>A0A1M5ME12_9FLAO</name>
<dbReference type="InterPro" id="IPR031345">
    <property type="entry name" value="T9SS_Plug_N"/>
</dbReference>
<accession>A0A1M5ME12</accession>
<gene>
    <name evidence="2" type="ORF">SAMN05444372_109148</name>
</gene>
<organism evidence="2 3">
    <name type="scientific">Flavobacterium micromati</name>
    <dbReference type="NCBI Taxonomy" id="229205"/>
    <lineage>
        <taxon>Bacteria</taxon>
        <taxon>Pseudomonadati</taxon>
        <taxon>Bacteroidota</taxon>
        <taxon>Flavobacteriia</taxon>
        <taxon>Flavobacteriales</taxon>
        <taxon>Flavobacteriaceae</taxon>
        <taxon>Flavobacterium</taxon>
    </lineage>
</organism>
<sequence length="406" mass="47278">MCSSVAFAQVEIEIPPPYNIKTISFVQNDQNVVPIFMLGEGFQLQFDDLFGNEANYYYEIIHCDYNWNPSPIPKIEYLEGFDNQRIIDYVNSFNALQIYSHYKLAIPNQFTISLKLSGNYKIKILDENREVVFTRKFIMYENIVKVPIQVKRSRTLSNIDMKHNVDFTIISNSIIFQNPLKNVRVLLLQNDQFNSAIKNIQPQYTIGNELIYRYDGQTQFWAGNEFLYFENKDIRAAANNVSRLDSNTPVYGSHLFTNEARRNFPYSFTQDLNGNFSVQNINAANSEIEADYAWVYFTLSAPSFRLNKDIYVTGMFNNFSLTPNYKMDYDPKTALYEKAILIKQGFTSYQYTIADEKGVIDYENAIDGNFFQTENYYTVIVYYREGVDRYDRVVGRGKANSVNTIN</sequence>
<dbReference type="AlphaFoldDB" id="A0A1M5ME12"/>
<reference evidence="3" key="1">
    <citation type="submission" date="2016-11" db="EMBL/GenBank/DDBJ databases">
        <authorList>
            <person name="Varghese N."/>
            <person name="Submissions S."/>
        </authorList>
    </citation>
    <scope>NUCLEOTIDE SEQUENCE [LARGE SCALE GENOMIC DNA]</scope>
    <source>
        <strain evidence="3">DSM 17659</strain>
    </source>
</reference>
<protein>
    <recommendedName>
        <fullName evidence="1">Type 9 secretion system plug protein N-terminal domain-containing protein</fullName>
    </recommendedName>
</protein>
<evidence type="ECO:0000313" key="2">
    <source>
        <dbReference type="EMBL" id="SHG75580.1"/>
    </source>
</evidence>
<keyword evidence="3" id="KW-1185">Reference proteome</keyword>
<dbReference type="EMBL" id="FQWF01000009">
    <property type="protein sequence ID" value="SHG75580.1"/>
    <property type="molecule type" value="Genomic_DNA"/>
</dbReference>
<dbReference type="Pfam" id="PF17116">
    <property type="entry name" value="T9SS_plug_1st"/>
    <property type="match status" value="1"/>
</dbReference>
<feature type="domain" description="Type 9 secretion system plug protein N-terminal" evidence="1">
    <location>
        <begin position="20"/>
        <end position="141"/>
    </location>
</feature>
<dbReference type="STRING" id="229205.SAMN05444372_109148"/>
<dbReference type="Proteomes" id="UP000184020">
    <property type="component" value="Unassembled WGS sequence"/>
</dbReference>
<evidence type="ECO:0000313" key="3">
    <source>
        <dbReference type="Proteomes" id="UP000184020"/>
    </source>
</evidence>
<proteinExistence type="predicted"/>